<dbReference type="Pfam" id="PF00084">
    <property type="entry name" value="Sushi"/>
    <property type="match status" value="7"/>
</dbReference>
<evidence type="ECO:0000256" key="3">
    <source>
        <dbReference type="ARBA" id="ARBA00023157"/>
    </source>
</evidence>
<reference evidence="9" key="1">
    <citation type="submission" date="2012-12" db="EMBL/GenBank/DDBJ databases">
        <authorList>
            <person name="Hellsten U."/>
            <person name="Grimwood J."/>
            <person name="Chapman J.A."/>
            <person name="Shapiro H."/>
            <person name="Aerts A."/>
            <person name="Otillar R.P."/>
            <person name="Terry A.Y."/>
            <person name="Boore J.L."/>
            <person name="Simakov O."/>
            <person name="Marletaz F."/>
            <person name="Cho S.-J."/>
            <person name="Edsinger-Gonzales E."/>
            <person name="Havlak P."/>
            <person name="Kuo D.-H."/>
            <person name="Larsson T."/>
            <person name="Lv J."/>
            <person name="Arendt D."/>
            <person name="Savage R."/>
            <person name="Osoegawa K."/>
            <person name="de Jong P."/>
            <person name="Lindberg D.R."/>
            <person name="Seaver E.C."/>
            <person name="Weisblat D.A."/>
            <person name="Putnam N.H."/>
            <person name="Grigoriev I.V."/>
            <person name="Rokhsar D.S."/>
        </authorList>
    </citation>
    <scope>NUCLEOTIDE SEQUENCE</scope>
    <source>
        <strain evidence="9">I ESC-2004</strain>
    </source>
</reference>
<feature type="signal peptide" evidence="6">
    <location>
        <begin position="1"/>
        <end position="17"/>
    </location>
</feature>
<dbReference type="InterPro" id="IPR050350">
    <property type="entry name" value="Compl-Cell_Adhes-Reg"/>
</dbReference>
<accession>X2A916</accession>
<keyword evidence="3 5" id="KW-1015">Disulfide bond</keyword>
<feature type="domain" description="Sushi" evidence="7">
    <location>
        <begin position="704"/>
        <end position="764"/>
    </location>
</feature>
<keyword evidence="9" id="KW-1185">Reference proteome</keyword>
<feature type="domain" description="Sushi" evidence="7">
    <location>
        <begin position="883"/>
        <end position="942"/>
    </location>
</feature>
<reference evidence="8" key="3">
    <citation type="submission" date="2015-06" db="UniProtKB">
        <authorList>
            <consortium name="EnsemblMetazoa"/>
        </authorList>
    </citation>
    <scope>IDENTIFICATION</scope>
</reference>
<reference evidence="9" key="2">
    <citation type="journal article" date="2013" name="Nature">
        <title>Insights into bilaterian evolution from three spiralian genomes.</title>
        <authorList>
            <person name="Simakov O."/>
            <person name="Marletaz F."/>
            <person name="Cho S.J."/>
            <person name="Edsinger-Gonzales E."/>
            <person name="Havlak P."/>
            <person name="Hellsten U."/>
            <person name="Kuo D.H."/>
            <person name="Larsson T."/>
            <person name="Lv J."/>
            <person name="Arendt D."/>
            <person name="Savage R."/>
            <person name="Osoegawa K."/>
            <person name="de Jong P."/>
            <person name="Grimwood J."/>
            <person name="Chapman J.A."/>
            <person name="Shapiro H."/>
            <person name="Aerts A."/>
            <person name="Otillar R.P."/>
            <person name="Terry A.Y."/>
            <person name="Boore J.L."/>
            <person name="Grigoriev I.V."/>
            <person name="Lindberg D.R."/>
            <person name="Seaver E.C."/>
            <person name="Weisblat D.A."/>
            <person name="Putnam N.H."/>
            <person name="Rokhsar D.S."/>
        </authorList>
    </citation>
    <scope>NUCLEOTIDE SEQUENCE</scope>
    <source>
        <strain evidence="9">I ESC-2004</strain>
    </source>
</reference>
<evidence type="ECO:0000259" key="7">
    <source>
        <dbReference type="PROSITE" id="PS50923"/>
    </source>
</evidence>
<feature type="domain" description="Sushi" evidence="7">
    <location>
        <begin position="824"/>
        <end position="882"/>
    </location>
</feature>
<dbReference type="PANTHER" id="PTHR19325:SF575">
    <property type="entry name" value="LOCOMOTION-RELATED PROTEIN HIKARU GENKI"/>
    <property type="match status" value="1"/>
</dbReference>
<evidence type="ECO:0000256" key="5">
    <source>
        <dbReference type="PROSITE-ProRule" id="PRU00302"/>
    </source>
</evidence>
<dbReference type="SUPFAM" id="SSF50370">
    <property type="entry name" value="Ricin B-like lectins"/>
    <property type="match status" value="1"/>
</dbReference>
<evidence type="ECO:0000256" key="1">
    <source>
        <dbReference type="ARBA" id="ARBA00022659"/>
    </source>
</evidence>
<evidence type="ECO:0000313" key="9">
    <source>
        <dbReference type="Proteomes" id="UP000014760"/>
    </source>
</evidence>
<organism evidence="8 9">
    <name type="scientific">Capitella teleta</name>
    <name type="common">Polychaete worm</name>
    <dbReference type="NCBI Taxonomy" id="283909"/>
    <lineage>
        <taxon>Eukaryota</taxon>
        <taxon>Metazoa</taxon>
        <taxon>Spiralia</taxon>
        <taxon>Lophotrochozoa</taxon>
        <taxon>Annelida</taxon>
        <taxon>Polychaeta</taxon>
        <taxon>Sedentaria</taxon>
        <taxon>Scolecida</taxon>
        <taxon>Capitellidae</taxon>
        <taxon>Capitella</taxon>
    </lineage>
</organism>
<dbReference type="Proteomes" id="UP000014760">
    <property type="component" value="Unassembled WGS sequence"/>
</dbReference>
<protein>
    <recommendedName>
        <fullName evidence="7">Sushi domain-containing protein</fullName>
    </recommendedName>
</protein>
<name>X2A916_CAPTE</name>
<dbReference type="InterPro" id="IPR016187">
    <property type="entry name" value="CTDL_fold"/>
</dbReference>
<dbReference type="HOGENOM" id="CLU_254125_0_0_1"/>
<proteinExistence type="predicted"/>
<dbReference type="EMBL" id="AMQN01011718">
    <property type="status" value="NOT_ANNOTATED_CDS"/>
    <property type="molecule type" value="Genomic_DNA"/>
</dbReference>
<evidence type="ECO:0000256" key="4">
    <source>
        <dbReference type="ARBA" id="ARBA00023180"/>
    </source>
</evidence>
<dbReference type="InterPro" id="IPR000436">
    <property type="entry name" value="Sushi_SCR_CCP_dom"/>
</dbReference>
<feature type="domain" description="Sushi" evidence="7">
    <location>
        <begin position="586"/>
        <end position="644"/>
    </location>
</feature>
<sequence>MLFVFGILLSGFGGCIAVCPDGFQEPIAGSCYVASTELMSTPDAIRWCADHNAKLAALETASEISIIVATPFTLIQTASMHILYQNLQIECHTGPWATSGHLVSSAYLWLSTQATIDASIFTAPTVIDSSTTCIHLSIVIPNEFFTSVYEGPDAELTIRNKHSRNIELYSVTFTNDLLLLRSIQPEEEVTHPCHVGSSFLAKDASSGRTLLINGHHSHVVDVNSTVGVNLAVVHSPRYEIGYLGVSNGLTYVYIAYGNAGDPLTTDENPAYHTALGCWSVGPGSGTLGVSWVVRVIDCSAADAVAMGIWEVVQEDRFSSMKIVHLATGLCIKGDATLNLGDCAGTDVSWVWIPSTASPQFWLKLKDHTNCYNDVMTENPCDVIPEQLWMFDGWSRLLNARPGKCVQLIIQNPAPYSAVFSECSTGPDFIWESNRNEYIDLKGASFKNLAKGGHFIDNQATLASNINTAFDRECPPDGKKCSTTSVDGYTYPSLCNQGSRELSQGSMCYNSNLEGKVCREGNWVVAVVCPVPPHVENAFIVVDGDTPGSEATYFCAPLDRFEANSLTLTCQDNGEWTNIKTLQCKEISCGSPPDIPDTIQIGNETTLGSTVLYSCHPLTTFMFNTTNITCESGGVWSTPDLQCNVIDCGQPNLQENNTIHVTSTTVGSTATYTCSPLSYFYANSTSVECGVDGAWSDVDPHCTVIDCGDPPGVNHTFANSTADYDATTVGSIAHYKCQPERYFVAVPSFSTCGQDSQWGTVTCQEYTCPPAPVVSNADVDVEVLGPLCRAVYECNEGFEGVASMVRFAEGSLGAWNGTRVICQEWECPMPPLIAHASVLVTQFTYKSEASYSCSYQYVQTGGNNTKHCSADRTWAGDNIVCEAVACPVPDSIPNTTVSFRGLEVGGYAHYVCKEGMVRTLDSVNVIYCQENGTWEQASMTCIDAKCGPPLNLSDVVMEVNDTLVGSKVIYRYQDGSVAESYCLKNMTWSPLNRQQNESMIETQIVFHCCKCSMSESGCGILLAPGLVPVPASAIGTAVNFKCAHGFSGRDMVSTLVICEEGGQWSQVPACKGIVCPSLELPPLVDIETLNASIGGSASFSCEKGYNLSHADPVVCSDAGEWVGEIPECLVVVCDVPPVYPHTKTSHTTLDYDSIATYVTEEGYEFDDNSTRVELRCSTDGVWQGGFPGLNLIACADLIVPSMTSIKVTSTTVGGQVTYQCEDVTSLIDGNKVRECLTNGSWSGQATQCAVAIDRCGAPPEYNHASWSMPPYSQGRWILYKCFRGFQMTLGSEKKLCLDDKRWEEDPIICTDLPEFELSESVSEQSTEKNQTGWQLFLKSWGFTDSDLLANHYAVGLSSAGFSLIPLILLLCLDLPHYRDHYKRLFKRNIRSYWRHLRRKTHPDTQ</sequence>
<dbReference type="CDD" id="cd00033">
    <property type="entry name" value="CCP"/>
    <property type="match status" value="6"/>
</dbReference>
<feature type="domain" description="Sushi" evidence="7">
    <location>
        <begin position="1015"/>
        <end position="1071"/>
    </location>
</feature>
<dbReference type="InterPro" id="IPR035992">
    <property type="entry name" value="Ricin_B-like_lectins"/>
</dbReference>
<dbReference type="SUPFAM" id="SSF57535">
    <property type="entry name" value="Complement control module/SCR domain"/>
    <property type="match status" value="11"/>
</dbReference>
<keyword evidence="1 5" id="KW-0768">Sushi</keyword>
<evidence type="ECO:0000256" key="6">
    <source>
        <dbReference type="SAM" id="SignalP"/>
    </source>
</evidence>
<dbReference type="PROSITE" id="PS50923">
    <property type="entry name" value="SUSHI"/>
    <property type="match status" value="10"/>
</dbReference>
<dbReference type="InterPro" id="IPR035976">
    <property type="entry name" value="Sushi/SCR/CCP_sf"/>
</dbReference>
<keyword evidence="2" id="KW-0677">Repeat</keyword>
<feature type="domain" description="Sushi" evidence="7">
    <location>
        <begin position="1072"/>
        <end position="1129"/>
    </location>
</feature>
<evidence type="ECO:0000256" key="2">
    <source>
        <dbReference type="ARBA" id="ARBA00022737"/>
    </source>
</evidence>
<feature type="chain" id="PRO_5004948421" description="Sushi domain-containing protein" evidence="6">
    <location>
        <begin position="18"/>
        <end position="1404"/>
    </location>
</feature>
<feature type="disulfide bond" evidence="5">
    <location>
        <begin position="1100"/>
        <end position="1127"/>
    </location>
</feature>
<feature type="domain" description="Sushi" evidence="7">
    <location>
        <begin position="1191"/>
        <end position="1249"/>
    </location>
</feature>
<dbReference type="PANTHER" id="PTHR19325">
    <property type="entry name" value="COMPLEMENT COMPONENT-RELATED SUSHI DOMAIN-CONTAINING"/>
    <property type="match status" value="1"/>
</dbReference>
<dbReference type="PROSITE" id="PS50231">
    <property type="entry name" value="RICIN_B_LECTIN"/>
    <property type="match status" value="1"/>
</dbReference>
<evidence type="ECO:0000313" key="8">
    <source>
        <dbReference type="EnsemblMetazoa" id="CapteP206848"/>
    </source>
</evidence>
<dbReference type="SUPFAM" id="SSF56436">
    <property type="entry name" value="C-type lectin-like"/>
    <property type="match status" value="1"/>
</dbReference>
<feature type="domain" description="Sushi" evidence="7">
    <location>
        <begin position="645"/>
        <end position="703"/>
    </location>
</feature>
<dbReference type="SMART" id="SM00032">
    <property type="entry name" value="CCP"/>
    <property type="match status" value="12"/>
</dbReference>
<keyword evidence="4" id="KW-0325">Glycoprotein</keyword>
<comment type="caution">
    <text evidence="5">Lacks conserved residue(s) required for the propagation of feature annotation.</text>
</comment>
<dbReference type="EnsemblMetazoa" id="CapteT206848">
    <property type="protein sequence ID" value="CapteP206848"/>
    <property type="gene ID" value="CapteG206848"/>
</dbReference>
<feature type="domain" description="Sushi" evidence="7">
    <location>
        <begin position="526"/>
        <end position="585"/>
    </location>
</feature>
<feature type="domain" description="Sushi" evidence="7">
    <location>
        <begin position="1252"/>
        <end position="1310"/>
    </location>
</feature>
<keyword evidence="6" id="KW-0732">Signal</keyword>
<dbReference type="Gene3D" id="2.10.70.10">
    <property type="entry name" value="Complement Module, domain 1"/>
    <property type="match status" value="9"/>
</dbReference>